<evidence type="ECO:0000313" key="5">
    <source>
        <dbReference type="EMBL" id="CDI05208.1"/>
    </source>
</evidence>
<dbReference type="Proteomes" id="UP000018159">
    <property type="component" value="Unassembled WGS sequence"/>
</dbReference>
<dbReference type="PANTHER" id="PTHR10913:SF45">
    <property type="entry name" value="FOLLISTATIN, ISOFORM A-RELATED"/>
    <property type="match status" value="1"/>
</dbReference>
<proteinExistence type="predicted"/>
<name>V6AS20_9ARCH</name>
<dbReference type="PANTHER" id="PTHR10913">
    <property type="entry name" value="FOLLISTATIN-RELATED"/>
    <property type="match status" value="1"/>
</dbReference>
<accession>V6AS20</accession>
<dbReference type="AlphaFoldDB" id="V6AS20"/>
<gene>
    <name evidence="5" type="ORF">NITUZ_140283</name>
</gene>
<dbReference type="Gene3D" id="3.30.60.30">
    <property type="match status" value="2"/>
</dbReference>
<dbReference type="Pfam" id="PF00050">
    <property type="entry name" value="Kazal_1"/>
    <property type="match status" value="2"/>
</dbReference>
<keyword evidence="2" id="KW-0722">Serine protease inhibitor</keyword>
<evidence type="ECO:0000313" key="6">
    <source>
        <dbReference type="Proteomes" id="UP000018159"/>
    </source>
</evidence>
<dbReference type="InterPro" id="IPR036058">
    <property type="entry name" value="Kazal_dom_sf"/>
</dbReference>
<evidence type="ECO:0000256" key="3">
    <source>
        <dbReference type="ARBA" id="ARBA00023157"/>
    </source>
</evidence>
<comment type="caution">
    <text evidence="5">The sequence shown here is derived from an EMBL/GenBank/DDBJ whole genome shotgun (WGS) entry which is preliminary data.</text>
</comment>
<dbReference type="PROSITE" id="PS51465">
    <property type="entry name" value="KAZAL_2"/>
    <property type="match status" value="2"/>
</dbReference>
<dbReference type="InterPro" id="IPR002350">
    <property type="entry name" value="Kazal_dom"/>
</dbReference>
<dbReference type="GO" id="GO:0030154">
    <property type="term" value="P:cell differentiation"/>
    <property type="evidence" value="ECO:0007669"/>
    <property type="project" value="TreeGrafter"/>
</dbReference>
<feature type="domain" description="Kazal-like" evidence="4">
    <location>
        <begin position="110"/>
        <end position="151"/>
    </location>
</feature>
<keyword evidence="1" id="KW-0646">Protease inhibitor</keyword>
<dbReference type="InterPro" id="IPR050653">
    <property type="entry name" value="Prot_Inhib_GrowthFact_Antg"/>
</dbReference>
<feature type="domain" description="Kazal-like" evidence="4">
    <location>
        <begin position="55"/>
        <end position="106"/>
    </location>
</feature>
<dbReference type="SUPFAM" id="SSF100895">
    <property type="entry name" value="Kazal-type serine protease inhibitors"/>
    <property type="match status" value="2"/>
</dbReference>
<keyword evidence="3" id="KW-1015">Disulfide bond</keyword>
<protein>
    <recommendedName>
        <fullName evidence="4">Kazal-like domain-containing protein</fullName>
    </recommendedName>
</protein>
<sequence length="391" mass="41248">MLSILTAGALFSAALFASFGMAESVDALKAQNTPTTKSFGQKTASKICGDQLCTEARKPVLSKPEKPVACTMEYMPVCGVDGKTYGNMCMANAEGVAVAYKGECTATPQQKPMACTKEYMPVCGVDGKTYGNMCMANAAGVSVEYKGECTAKPADKVHISKIVTGTATSIQDPGLGHESHQLAVILPPSDKIYKGMLTYSASEPVQLVALTGPLAEGQDKGQPIWTPDGKTKFALTLIEADPAGTWNFAANALAVHTKKTEPFTVSYTVSYVEKQRSETVKTGTATSIQDPGLGHESHQLAVILPPSDKPYSGLVTFAASEPVQLVVLHGPLAEGQDKGQPIWTPDGKTKFALTLVETQASGTWNFAGNALAVHTKKTEPFTVSYTVVAAQ</sequence>
<dbReference type="EMBL" id="CBTY010000006">
    <property type="protein sequence ID" value="CDI05208.1"/>
    <property type="molecule type" value="Genomic_DNA"/>
</dbReference>
<organism evidence="5 6">
    <name type="scientific">Candidatus Nitrosotenuis uzonensis</name>
    <dbReference type="NCBI Taxonomy" id="1407055"/>
    <lineage>
        <taxon>Archaea</taxon>
        <taxon>Nitrososphaerota</taxon>
        <taxon>Candidatus Nitrosotenuis</taxon>
    </lineage>
</organism>
<evidence type="ECO:0000259" key="4">
    <source>
        <dbReference type="PROSITE" id="PS51465"/>
    </source>
</evidence>
<dbReference type="CDD" id="cd00104">
    <property type="entry name" value="KAZAL_FS"/>
    <property type="match status" value="2"/>
</dbReference>
<keyword evidence="6" id="KW-1185">Reference proteome</keyword>
<evidence type="ECO:0000256" key="1">
    <source>
        <dbReference type="ARBA" id="ARBA00022690"/>
    </source>
</evidence>
<dbReference type="SMART" id="SM00280">
    <property type="entry name" value="KAZAL"/>
    <property type="match status" value="2"/>
</dbReference>
<dbReference type="GO" id="GO:0005576">
    <property type="term" value="C:extracellular region"/>
    <property type="evidence" value="ECO:0007669"/>
    <property type="project" value="TreeGrafter"/>
</dbReference>
<dbReference type="STRING" id="1407055.NITUZ_140283"/>
<reference evidence="5 6" key="1">
    <citation type="journal article" date="2013" name="PLoS ONE">
        <title>Enrichment and Genome Sequence of the Group I.1a Ammonia-Oxidizing Archaeon ?Ca. Nitrosotenuis uzonensis? Representing a Clade Globally.</title>
        <authorList>
            <person name="Lebedeva E.V."/>
            <person name="Hatzenpichler R."/>
            <person name="Pelletier E."/>
            <person name="Schuster N."/>
            <person name="Hauzmayer S."/>
            <person name="Bulaev A."/>
            <person name="Grigor'eva N.V."/>
            <person name="Galushko A."/>
            <person name="Schmid M."/>
            <person name="Palatinszky M."/>
            <person name="Le Paslier D."/>
            <person name="Daims H."/>
            <person name="Wagner M."/>
        </authorList>
    </citation>
    <scope>NUCLEOTIDE SEQUENCE [LARGE SCALE GENOMIC DNA]</scope>
    <source>
        <strain evidence="5 6">N4</strain>
    </source>
</reference>
<evidence type="ECO:0000256" key="2">
    <source>
        <dbReference type="ARBA" id="ARBA00022900"/>
    </source>
</evidence>